<proteinExistence type="predicted"/>
<dbReference type="AlphaFoldDB" id="A0A822GTD7"/>
<comment type="caution">
    <text evidence="2">The sequence shown here is derived from an EMBL/GenBank/DDBJ whole genome shotgun (WGS) entry which is preliminary data.</text>
</comment>
<feature type="compositionally biased region" description="Low complexity" evidence="1">
    <location>
        <begin position="30"/>
        <end position="39"/>
    </location>
</feature>
<sequence>QHSITPLALPIKLVLPTFDITEDYRSVSNQQQQQQQQQQHETLKKMSVKDLLEKGAGKIFL</sequence>
<gene>
    <name evidence="2" type="ORF">QYT958_LOCUS48599</name>
</gene>
<evidence type="ECO:0000256" key="1">
    <source>
        <dbReference type="SAM" id="MobiDB-lite"/>
    </source>
</evidence>
<name>A0A822GTD7_9BILA</name>
<evidence type="ECO:0000313" key="2">
    <source>
        <dbReference type="EMBL" id="CAF5151508.1"/>
    </source>
</evidence>
<feature type="region of interest" description="Disordered" evidence="1">
    <location>
        <begin position="26"/>
        <end position="45"/>
    </location>
</feature>
<feature type="non-terminal residue" evidence="2">
    <location>
        <position position="1"/>
    </location>
</feature>
<protein>
    <submittedName>
        <fullName evidence="2">Uncharacterized protein</fullName>
    </submittedName>
</protein>
<dbReference type="EMBL" id="CAJOBR010099827">
    <property type="protein sequence ID" value="CAF5151508.1"/>
    <property type="molecule type" value="Genomic_DNA"/>
</dbReference>
<evidence type="ECO:0000313" key="3">
    <source>
        <dbReference type="Proteomes" id="UP000663848"/>
    </source>
</evidence>
<reference evidence="2" key="1">
    <citation type="submission" date="2021-02" db="EMBL/GenBank/DDBJ databases">
        <authorList>
            <person name="Nowell W R."/>
        </authorList>
    </citation>
    <scope>NUCLEOTIDE SEQUENCE</scope>
</reference>
<organism evidence="2 3">
    <name type="scientific">Rotaria socialis</name>
    <dbReference type="NCBI Taxonomy" id="392032"/>
    <lineage>
        <taxon>Eukaryota</taxon>
        <taxon>Metazoa</taxon>
        <taxon>Spiralia</taxon>
        <taxon>Gnathifera</taxon>
        <taxon>Rotifera</taxon>
        <taxon>Eurotatoria</taxon>
        <taxon>Bdelloidea</taxon>
        <taxon>Philodinida</taxon>
        <taxon>Philodinidae</taxon>
        <taxon>Rotaria</taxon>
    </lineage>
</organism>
<dbReference type="Proteomes" id="UP000663848">
    <property type="component" value="Unassembled WGS sequence"/>
</dbReference>
<accession>A0A822GTD7</accession>